<dbReference type="Proteomes" id="UP000271098">
    <property type="component" value="Unassembled WGS sequence"/>
</dbReference>
<gene>
    <name evidence="1" type="ORF">GPUH_LOCUS22507</name>
</gene>
<proteinExistence type="predicted"/>
<dbReference type="OrthoDB" id="425619at2759"/>
<sequence>MLIDFSKCELSGRDCKRLRNLIIQYSDIFSKNKYDLSSCSAVRHDIETTTETLVTMRQPRCCQGITHELVSKCSICFEGWRFRNMYALSKT</sequence>
<reference evidence="1 2" key="1">
    <citation type="submission" date="2018-11" db="EMBL/GenBank/DDBJ databases">
        <authorList>
            <consortium name="Pathogen Informatics"/>
        </authorList>
    </citation>
    <scope>NUCLEOTIDE SEQUENCE [LARGE SCALE GENOMIC DNA]</scope>
</reference>
<evidence type="ECO:0000313" key="1">
    <source>
        <dbReference type="EMBL" id="VDN40136.1"/>
    </source>
</evidence>
<accession>A0A3P7RAL8</accession>
<organism evidence="1 2">
    <name type="scientific">Gongylonema pulchrum</name>
    <dbReference type="NCBI Taxonomy" id="637853"/>
    <lineage>
        <taxon>Eukaryota</taxon>
        <taxon>Metazoa</taxon>
        <taxon>Ecdysozoa</taxon>
        <taxon>Nematoda</taxon>
        <taxon>Chromadorea</taxon>
        <taxon>Rhabditida</taxon>
        <taxon>Spirurina</taxon>
        <taxon>Spiruromorpha</taxon>
        <taxon>Spiruroidea</taxon>
        <taxon>Gongylonematidae</taxon>
        <taxon>Gongylonema</taxon>
    </lineage>
</organism>
<keyword evidence="2" id="KW-1185">Reference proteome</keyword>
<dbReference type="AlphaFoldDB" id="A0A3P7RAL8"/>
<name>A0A3P7RAL8_9BILA</name>
<protein>
    <submittedName>
        <fullName evidence="1">Uncharacterized protein</fullName>
    </submittedName>
</protein>
<evidence type="ECO:0000313" key="2">
    <source>
        <dbReference type="Proteomes" id="UP000271098"/>
    </source>
</evidence>
<dbReference type="EMBL" id="UYRT01095252">
    <property type="protein sequence ID" value="VDN40136.1"/>
    <property type="molecule type" value="Genomic_DNA"/>
</dbReference>